<dbReference type="InterPro" id="IPR036365">
    <property type="entry name" value="PGBD-like_sf"/>
</dbReference>
<dbReference type="PROSITE" id="PS51782">
    <property type="entry name" value="LYSM"/>
    <property type="match status" value="1"/>
</dbReference>
<dbReference type="Proteomes" id="UP000295008">
    <property type="component" value="Unassembled WGS sequence"/>
</dbReference>
<evidence type="ECO:0000313" key="3">
    <source>
        <dbReference type="Proteomes" id="UP000295008"/>
    </source>
</evidence>
<protein>
    <submittedName>
        <fullName evidence="2">Putative peptidoglycan binding protein</fullName>
    </submittedName>
</protein>
<evidence type="ECO:0000313" key="2">
    <source>
        <dbReference type="EMBL" id="TCL63759.1"/>
    </source>
</evidence>
<dbReference type="InterPro" id="IPR002477">
    <property type="entry name" value="Peptidoglycan-bd-like"/>
</dbReference>
<gene>
    <name evidence="2" type="ORF">EDC14_102044</name>
</gene>
<dbReference type="SMART" id="SM00257">
    <property type="entry name" value="LysM"/>
    <property type="match status" value="1"/>
</dbReference>
<keyword evidence="3" id="KW-1185">Reference proteome</keyword>
<dbReference type="InterPro" id="IPR036366">
    <property type="entry name" value="PGBDSf"/>
</dbReference>
<dbReference type="Gene3D" id="3.10.350.10">
    <property type="entry name" value="LysM domain"/>
    <property type="match status" value="1"/>
</dbReference>
<dbReference type="SUPFAM" id="SSF47090">
    <property type="entry name" value="PGBD-like"/>
    <property type="match status" value="1"/>
</dbReference>
<organism evidence="2 3">
    <name type="scientific">Hydrogenispora ethanolica</name>
    <dbReference type="NCBI Taxonomy" id="1082276"/>
    <lineage>
        <taxon>Bacteria</taxon>
        <taxon>Bacillati</taxon>
        <taxon>Bacillota</taxon>
        <taxon>Hydrogenispora</taxon>
    </lineage>
</organism>
<reference evidence="2 3" key="1">
    <citation type="submission" date="2019-03" db="EMBL/GenBank/DDBJ databases">
        <title>Genomic Encyclopedia of Type Strains, Phase IV (KMG-IV): sequencing the most valuable type-strain genomes for metagenomic binning, comparative biology and taxonomic classification.</title>
        <authorList>
            <person name="Goeker M."/>
        </authorList>
    </citation>
    <scope>NUCLEOTIDE SEQUENCE [LARGE SCALE GENOMIC DNA]</scope>
    <source>
        <strain evidence="2 3">LX-B</strain>
    </source>
</reference>
<feature type="domain" description="LysM" evidence="1">
    <location>
        <begin position="112"/>
        <end position="157"/>
    </location>
</feature>
<accession>A0A4R1RD90</accession>
<dbReference type="InterPro" id="IPR018392">
    <property type="entry name" value="LysM"/>
</dbReference>
<dbReference type="EMBL" id="SLUN01000020">
    <property type="protein sequence ID" value="TCL63759.1"/>
    <property type="molecule type" value="Genomic_DNA"/>
</dbReference>
<dbReference type="Pfam" id="PF01476">
    <property type="entry name" value="LysM"/>
    <property type="match status" value="1"/>
</dbReference>
<dbReference type="Pfam" id="PF01471">
    <property type="entry name" value="PG_binding_1"/>
    <property type="match status" value="1"/>
</dbReference>
<dbReference type="InterPro" id="IPR036779">
    <property type="entry name" value="LysM_dom_sf"/>
</dbReference>
<dbReference type="OrthoDB" id="9794294at2"/>
<dbReference type="Gene3D" id="1.10.101.10">
    <property type="entry name" value="PGBD-like superfamily/PGBD"/>
    <property type="match status" value="1"/>
</dbReference>
<evidence type="ECO:0000259" key="1">
    <source>
        <dbReference type="PROSITE" id="PS51782"/>
    </source>
</evidence>
<proteinExistence type="predicted"/>
<sequence>MLFLAVCTRSRFDSYSNHRGYGMMAWQWLKATELPLGKRILRIADQGNDVRILQEMLKQTGFYFGNSDGVFGVLTEEAVVLFQKTFHLRVDGRVGREVVKALTESTKRVGRLIYTVKNGENLSTISQKFGVRNSAWESIAGQGRPEHRIYPGMKLILNEKAVFLWEPGGVPRDAVSDVAATGMIRADLHFATDLELAFPENWDPQLYHLVEADTDSWSLLLASPKQWRRWCAPLQLRAGLKWGLDLRSAPMDAIFQWVEFVKYLRIHARPIDLAVLPLRMPSGSTVYDQLLWLNLPLLAKNSKWIIWEPVLNQDSPQLFYETAAQTRKAMKSLLQLGLAGRSLWLGEVCAWDWNLDQSTVTKIAYREARMIRAMNHRASQSWSDVGFTRVNYQRRREPHCLIYRDETDWASFLKLVLQYQLFGVVLRNFAQLGQVGEERIAATFAVLPSAKLS</sequence>
<comment type="caution">
    <text evidence="2">The sequence shown here is derived from an EMBL/GenBank/DDBJ whole genome shotgun (WGS) entry which is preliminary data.</text>
</comment>
<dbReference type="AlphaFoldDB" id="A0A4R1RD90"/>
<name>A0A4R1RD90_HYDET</name>